<feature type="compositionally biased region" description="Basic and acidic residues" evidence="2">
    <location>
        <begin position="129"/>
        <end position="139"/>
    </location>
</feature>
<feature type="compositionally biased region" description="Low complexity" evidence="2">
    <location>
        <begin position="662"/>
        <end position="691"/>
    </location>
</feature>
<feature type="compositionally biased region" description="Basic and acidic residues" evidence="2">
    <location>
        <begin position="1128"/>
        <end position="1149"/>
    </location>
</feature>
<feature type="compositionally biased region" description="Polar residues" evidence="2">
    <location>
        <begin position="468"/>
        <end position="477"/>
    </location>
</feature>
<feature type="compositionally biased region" description="Polar residues" evidence="2">
    <location>
        <begin position="1066"/>
        <end position="1079"/>
    </location>
</feature>
<feature type="coiled-coil region" evidence="1">
    <location>
        <begin position="922"/>
        <end position="1002"/>
    </location>
</feature>
<accession>A0A3R7Q0Y8</accession>
<evidence type="ECO:0000256" key="1">
    <source>
        <dbReference type="SAM" id="Coils"/>
    </source>
</evidence>
<name>A0A3R7Q0Y8_PENVA</name>
<evidence type="ECO:0000313" key="4">
    <source>
        <dbReference type="Proteomes" id="UP000283509"/>
    </source>
</evidence>
<feature type="compositionally biased region" description="Polar residues" evidence="2">
    <location>
        <begin position="503"/>
        <end position="514"/>
    </location>
</feature>
<keyword evidence="4" id="KW-1185">Reference proteome</keyword>
<evidence type="ECO:0000256" key="2">
    <source>
        <dbReference type="SAM" id="MobiDB-lite"/>
    </source>
</evidence>
<feature type="compositionally biased region" description="Basic and acidic residues" evidence="2">
    <location>
        <begin position="515"/>
        <end position="546"/>
    </location>
</feature>
<dbReference type="PANTHER" id="PTHR23159">
    <property type="entry name" value="CENTROSOMAL PROTEIN 2"/>
    <property type="match status" value="1"/>
</dbReference>
<reference evidence="3 4" key="2">
    <citation type="submission" date="2019-01" db="EMBL/GenBank/DDBJ databases">
        <title>The decoding of complex shrimp genome reveals the adaptation for benthos swimmer, frequently molting mechanism and breeding impact on genome.</title>
        <authorList>
            <person name="Sun Y."/>
            <person name="Gao Y."/>
            <person name="Yu Y."/>
        </authorList>
    </citation>
    <scope>NUCLEOTIDE SEQUENCE [LARGE SCALE GENOMIC DNA]</scope>
    <source>
        <tissue evidence="3">Muscle</tissue>
    </source>
</reference>
<feature type="region of interest" description="Disordered" evidence="2">
    <location>
        <begin position="1112"/>
        <end position="1157"/>
    </location>
</feature>
<sequence>MRSGGHARIASGAAGGEGDLLRWRMVMDRHSRSRGRSRCSARDEHLVIPREDVIDSHSCRSTISMSGRTDRESELGTQTAAGVSVSRGIVRRRGGRACGRARAAALRKGGGLTGALSLTCATDDRPWRDQLEFPTDRPPGETVGRGSEPWHFPSCSTTRKAEPAASELVLGLARASRGCLRLEEDSGGRWSSAACGRRRPASRLPWWAYSMMLGENVAVGVGGGTLPRPRSADNLARLAPASSLPALDDLAESEVFVGDEEEDLALNGEVQQGEEIHVRPTSLQHADAPPPAHSGGGDYDPLSPNLFPSPTEPVPAATSLVITYHDDALRLPLDAVKEEVEAEALEEASMILSSGPASLGHASLTSSVISSNSLDDNTLSSRTDTFDTVISVSTSVPSPPVESPATTSPTPAKTTPPARPTNRDAARVSGTPTRTSPTSPRGSSGRSSPRSSTESPRTPERRRRTVASPRSDSSRGSTPRAPAMRSTPRTPADRNKEEKRTPLRSSARTATTPASERKATSARGADKTPGHSRTRTAEKDLADDAKTSTLGRRKKTDTKDTKPDQDTKFGTLGRKKKEPKGEKEEVAEKYGTLGRRRKAKEACDTKDESRDRGGLSKDSKNTLDMYATLPRRKAREMSACWREHMAAEEDASKTSLRRTKSIGKSESSSGSSTGRVRGSVMSASLPPSALSGLGGGRSRSPRSLHREAKSTSTSTASTRKERTIICMETAVQTCLTGGDVSSALRALSRQNSAATEEGEAGEQAEPRPHVTIIRETPPPELQPDRRHVEVQVELSWRLGDGELPEHVRRLTEEHTRLQTEHARARARLDEMESIREELERTRKNLMEERSEKEEVQSELDRTSQRVKDMLTSMEGVEQEFNSRGDSLIELENQLHHSADIHIQMQDKLNQYEEYTLKIKRDLDKSVAAQKTLLQQVQDLENEGREIHDFMAEEKNALAECLREAEAELITLRENCKELNAKLKQKDEEARQMVRLAEENRNKFMVLQSEMNSMQSRARDMMVCQGAEVSSAAVSLANLSMRLQTLIGKLVQDYSITDSDIEMIVTPTESDSSASSTNGTPERKSPYKVSARTPSPRKTASFITALLNAMRGSPRCKMNPVGATNGNKQETEGRNSPEGSESHDLVEHDGSNSSASSNVSLADQVTDVDVLLTRFLKVCCVLKNDTDNRLTEIEEENERLCNQIRSQQQVIDQQHSDYENLNRSEARAKRELMVVSRDLEVANQKLNEFYNADYESQVKKLELEVERLGTTVRHLEALHNEKEKQLAESLASLSSAQGPAPPNHVSEATHFQEVATLNDKVASLRQSVIERDRRISELSERHSQDLAALREAQVEAQRSNRRFTTTVDHVLRTLENIPDIVSSNTTLKQLFATLAAAEKSSQKQQNGNANTQNGFGNTVNNKDLNANPQSIMNAGFNNQKIVPTIKAETHL</sequence>
<feature type="compositionally biased region" description="Basic and acidic residues" evidence="2">
    <location>
        <begin position="491"/>
        <end position="501"/>
    </location>
</feature>
<protein>
    <submittedName>
        <fullName evidence="3">Uncharacterized protein</fullName>
    </submittedName>
</protein>
<feature type="compositionally biased region" description="Basic and acidic residues" evidence="2">
    <location>
        <begin position="557"/>
        <end position="567"/>
    </location>
</feature>
<comment type="caution">
    <text evidence="3">The sequence shown here is derived from an EMBL/GenBank/DDBJ whole genome shotgun (WGS) entry which is preliminary data.</text>
</comment>
<feature type="coiled-coil region" evidence="1">
    <location>
        <begin position="807"/>
        <end position="879"/>
    </location>
</feature>
<feature type="compositionally biased region" description="Low complexity" evidence="2">
    <location>
        <begin position="429"/>
        <end position="456"/>
    </location>
</feature>
<organism evidence="3 4">
    <name type="scientific">Penaeus vannamei</name>
    <name type="common">Whiteleg shrimp</name>
    <name type="synonym">Litopenaeus vannamei</name>
    <dbReference type="NCBI Taxonomy" id="6689"/>
    <lineage>
        <taxon>Eukaryota</taxon>
        <taxon>Metazoa</taxon>
        <taxon>Ecdysozoa</taxon>
        <taxon>Arthropoda</taxon>
        <taxon>Crustacea</taxon>
        <taxon>Multicrustacea</taxon>
        <taxon>Malacostraca</taxon>
        <taxon>Eumalacostraca</taxon>
        <taxon>Eucarida</taxon>
        <taxon>Decapoda</taxon>
        <taxon>Dendrobranchiata</taxon>
        <taxon>Penaeoidea</taxon>
        <taxon>Penaeidae</taxon>
        <taxon>Penaeus</taxon>
    </lineage>
</organism>
<dbReference type="Proteomes" id="UP000283509">
    <property type="component" value="Unassembled WGS sequence"/>
</dbReference>
<gene>
    <name evidence="3" type="ORF">C7M84_016279</name>
</gene>
<dbReference type="EMBL" id="QCYY01003044">
    <property type="protein sequence ID" value="ROT65745.1"/>
    <property type="molecule type" value="Genomic_DNA"/>
</dbReference>
<dbReference type="OrthoDB" id="7475679at2759"/>
<feature type="region of interest" description="Disordered" evidence="2">
    <location>
        <begin position="129"/>
        <end position="158"/>
    </location>
</feature>
<feature type="region of interest" description="Disordered" evidence="2">
    <location>
        <begin position="1066"/>
        <end position="1095"/>
    </location>
</feature>
<keyword evidence="1" id="KW-0175">Coiled coil</keyword>
<dbReference type="PANTHER" id="PTHR23159:SF60">
    <property type="entry name" value="SPINDLE ASSEMBLY ABNORMAL PROTEIN 4"/>
    <property type="match status" value="1"/>
</dbReference>
<feature type="region of interest" description="Disordered" evidence="2">
    <location>
        <begin position="747"/>
        <end position="784"/>
    </location>
</feature>
<feature type="region of interest" description="Disordered" evidence="2">
    <location>
        <begin position="645"/>
        <end position="720"/>
    </location>
</feature>
<feature type="region of interest" description="Disordered" evidence="2">
    <location>
        <begin position="277"/>
        <end position="310"/>
    </location>
</feature>
<reference evidence="3 4" key="1">
    <citation type="submission" date="2018-04" db="EMBL/GenBank/DDBJ databases">
        <authorList>
            <person name="Zhang X."/>
            <person name="Yuan J."/>
            <person name="Li F."/>
            <person name="Xiang J."/>
        </authorList>
    </citation>
    <scope>NUCLEOTIDE SEQUENCE [LARGE SCALE GENOMIC DNA]</scope>
    <source>
        <tissue evidence="3">Muscle</tissue>
    </source>
</reference>
<proteinExistence type="predicted"/>
<feature type="coiled-coil region" evidence="1">
    <location>
        <begin position="1182"/>
        <end position="1277"/>
    </location>
</feature>
<evidence type="ECO:0000313" key="3">
    <source>
        <dbReference type="EMBL" id="ROT65745.1"/>
    </source>
</evidence>
<feature type="region of interest" description="Disordered" evidence="2">
    <location>
        <begin position="392"/>
        <end position="630"/>
    </location>
</feature>
<feature type="compositionally biased region" description="Low complexity" evidence="2">
    <location>
        <begin position="403"/>
        <end position="416"/>
    </location>
</feature>
<feature type="compositionally biased region" description="Basic and acidic residues" evidence="2">
    <location>
        <begin position="579"/>
        <end position="588"/>
    </location>
</feature>
<feature type="compositionally biased region" description="Basic and acidic residues" evidence="2">
    <location>
        <begin position="600"/>
        <end position="621"/>
    </location>
</feature>